<comment type="caution">
    <text evidence="1">The sequence shown here is derived from an EMBL/GenBank/DDBJ whole genome shotgun (WGS) entry which is preliminary data.</text>
</comment>
<evidence type="ECO:0000313" key="2">
    <source>
        <dbReference type="Proteomes" id="UP001157418"/>
    </source>
</evidence>
<protein>
    <submittedName>
        <fullName evidence="1">Uncharacterized protein</fullName>
    </submittedName>
</protein>
<proteinExistence type="predicted"/>
<sequence length="85" mass="9498">MMDLSCNHTHKQHHELLLPFDLHENGVQVLKTQMKARVWMEGFNIICCRLPNIATANAIGKEGRVAVAVLSTGVIPQSLQVYFPS</sequence>
<accession>A0AAU9LYL8</accession>
<dbReference type="EMBL" id="CAKMRJ010000113">
    <property type="protein sequence ID" value="CAH1418391.1"/>
    <property type="molecule type" value="Genomic_DNA"/>
</dbReference>
<gene>
    <name evidence="1" type="ORF">LVIROSA_LOCUS5983</name>
</gene>
<keyword evidence="2" id="KW-1185">Reference proteome</keyword>
<reference evidence="1 2" key="1">
    <citation type="submission" date="2022-01" db="EMBL/GenBank/DDBJ databases">
        <authorList>
            <person name="Xiong W."/>
            <person name="Schranz E."/>
        </authorList>
    </citation>
    <scope>NUCLEOTIDE SEQUENCE [LARGE SCALE GENOMIC DNA]</scope>
</reference>
<dbReference type="AlphaFoldDB" id="A0AAU9LYL8"/>
<name>A0AAU9LYL8_9ASTR</name>
<dbReference type="Proteomes" id="UP001157418">
    <property type="component" value="Unassembled WGS sequence"/>
</dbReference>
<evidence type="ECO:0000313" key="1">
    <source>
        <dbReference type="EMBL" id="CAH1418391.1"/>
    </source>
</evidence>
<organism evidence="1 2">
    <name type="scientific">Lactuca virosa</name>
    <dbReference type="NCBI Taxonomy" id="75947"/>
    <lineage>
        <taxon>Eukaryota</taxon>
        <taxon>Viridiplantae</taxon>
        <taxon>Streptophyta</taxon>
        <taxon>Embryophyta</taxon>
        <taxon>Tracheophyta</taxon>
        <taxon>Spermatophyta</taxon>
        <taxon>Magnoliopsida</taxon>
        <taxon>eudicotyledons</taxon>
        <taxon>Gunneridae</taxon>
        <taxon>Pentapetalae</taxon>
        <taxon>asterids</taxon>
        <taxon>campanulids</taxon>
        <taxon>Asterales</taxon>
        <taxon>Asteraceae</taxon>
        <taxon>Cichorioideae</taxon>
        <taxon>Cichorieae</taxon>
        <taxon>Lactucinae</taxon>
        <taxon>Lactuca</taxon>
    </lineage>
</organism>